<proteinExistence type="inferred from homology"/>
<organism evidence="3 4">
    <name type="scientific">Natronorubrum sulfidifaciens JCM 14089</name>
    <dbReference type="NCBI Taxonomy" id="1230460"/>
    <lineage>
        <taxon>Archaea</taxon>
        <taxon>Methanobacteriati</taxon>
        <taxon>Methanobacteriota</taxon>
        <taxon>Stenosarchaea group</taxon>
        <taxon>Halobacteria</taxon>
        <taxon>Halobacteriales</taxon>
        <taxon>Natrialbaceae</taxon>
        <taxon>Natronorubrum</taxon>
    </lineage>
</organism>
<feature type="domain" description="NAD-dependent epimerase/dehydratase" evidence="2">
    <location>
        <begin position="3"/>
        <end position="107"/>
    </location>
</feature>
<dbReference type="eggNOG" id="arCOG01369">
    <property type="taxonomic scope" value="Archaea"/>
</dbReference>
<dbReference type="Proteomes" id="UP000011661">
    <property type="component" value="Unassembled WGS sequence"/>
</dbReference>
<dbReference type="PANTHER" id="PTHR43000">
    <property type="entry name" value="DTDP-D-GLUCOSE 4,6-DEHYDRATASE-RELATED"/>
    <property type="match status" value="1"/>
</dbReference>
<reference evidence="3 4" key="1">
    <citation type="journal article" date="2014" name="PLoS Genet.">
        <title>Phylogenetically driven sequencing of extremely halophilic archaea reveals strategies for static and dynamic osmo-response.</title>
        <authorList>
            <person name="Becker E.A."/>
            <person name="Seitzer P.M."/>
            <person name="Tritt A."/>
            <person name="Larsen D."/>
            <person name="Krusor M."/>
            <person name="Yao A.I."/>
            <person name="Wu D."/>
            <person name="Madern D."/>
            <person name="Eisen J.A."/>
            <person name="Darling A.E."/>
            <person name="Facciotti M.T."/>
        </authorList>
    </citation>
    <scope>NUCLEOTIDE SEQUENCE [LARGE SCALE GENOMIC DNA]</scope>
    <source>
        <strain evidence="3 4">JCM 14089</strain>
    </source>
</reference>
<keyword evidence="4" id="KW-1185">Reference proteome</keyword>
<feature type="non-terminal residue" evidence="3">
    <location>
        <position position="116"/>
    </location>
</feature>
<dbReference type="InterPro" id="IPR036291">
    <property type="entry name" value="NAD(P)-bd_dom_sf"/>
</dbReference>
<dbReference type="InterPro" id="IPR001509">
    <property type="entry name" value="Epimerase_deHydtase"/>
</dbReference>
<dbReference type="SUPFAM" id="SSF51735">
    <property type="entry name" value="NAD(P)-binding Rossmann-fold domains"/>
    <property type="match status" value="1"/>
</dbReference>
<sequence>MRILVTGGAGFIGGHLAEAFLREGHDVIVLDSMEPFYDLGIKEHTLEVHRDLATDNNCEYRFVDGDIRDADLLADLVHESDAVYHQAAKAGVRPSVEAPLEYNEVNVCLLYTSLSG</sequence>
<comment type="caution">
    <text evidence="3">The sequence shown here is derived from an EMBL/GenBank/DDBJ whole genome shotgun (WGS) entry which is preliminary data.</text>
</comment>
<dbReference type="AlphaFoldDB" id="L9W8C0"/>
<name>L9W8C0_9EURY</name>
<gene>
    <name evidence="3" type="ORF">C495_07990</name>
</gene>
<protein>
    <submittedName>
        <fullName evidence="3">Nucleoside-diphosphate-sugar epimerase (UDP-glucose 4-epimerase)</fullName>
    </submittedName>
</protein>
<evidence type="ECO:0000256" key="1">
    <source>
        <dbReference type="ARBA" id="ARBA00007637"/>
    </source>
</evidence>
<evidence type="ECO:0000259" key="2">
    <source>
        <dbReference type="Pfam" id="PF01370"/>
    </source>
</evidence>
<dbReference type="Gene3D" id="3.40.50.720">
    <property type="entry name" value="NAD(P)-binding Rossmann-like Domain"/>
    <property type="match status" value="1"/>
</dbReference>
<dbReference type="RefSeq" id="WP_008161717.1">
    <property type="nucleotide sequence ID" value="NZ_AOHX01000034.1"/>
</dbReference>
<dbReference type="Pfam" id="PF01370">
    <property type="entry name" value="Epimerase"/>
    <property type="match status" value="1"/>
</dbReference>
<evidence type="ECO:0000313" key="3">
    <source>
        <dbReference type="EMBL" id="ELY45577.1"/>
    </source>
</evidence>
<evidence type="ECO:0000313" key="4">
    <source>
        <dbReference type="Proteomes" id="UP000011661"/>
    </source>
</evidence>
<dbReference type="EMBL" id="AOHX01000034">
    <property type="protein sequence ID" value="ELY45577.1"/>
    <property type="molecule type" value="Genomic_DNA"/>
</dbReference>
<dbReference type="STRING" id="1230460.C495_07990"/>
<accession>L9W8C0</accession>
<dbReference type="OrthoDB" id="4907at2157"/>
<comment type="similarity">
    <text evidence="1">Belongs to the NAD(P)-dependent epimerase/dehydratase family.</text>
</comment>